<reference evidence="1 2" key="1">
    <citation type="journal article" date="2016" name="Nat. Commun.">
        <title>Thousands of microbial genomes shed light on interconnected biogeochemical processes in an aquifer system.</title>
        <authorList>
            <person name="Anantharaman K."/>
            <person name="Brown C.T."/>
            <person name="Hug L.A."/>
            <person name="Sharon I."/>
            <person name="Castelle C.J."/>
            <person name="Probst A.J."/>
            <person name="Thomas B.C."/>
            <person name="Singh A."/>
            <person name="Wilkins M.J."/>
            <person name="Karaoz U."/>
            <person name="Brodie E.L."/>
            <person name="Williams K.H."/>
            <person name="Hubbard S.S."/>
            <person name="Banfield J.F."/>
        </authorList>
    </citation>
    <scope>NUCLEOTIDE SEQUENCE [LARGE SCALE GENOMIC DNA]</scope>
    <source>
        <strain evidence="2">RIFCSPLOWO2_12_FULL_64_10</strain>
    </source>
</reference>
<name>A0A1F6C8E0_HANXR</name>
<feature type="non-terminal residue" evidence="1">
    <location>
        <position position="1"/>
    </location>
</feature>
<dbReference type="PANTHER" id="PTHR37474:SF1">
    <property type="entry name" value="2'-5' RNA LIGASE FAMILY PROTEIN"/>
    <property type="match status" value="1"/>
</dbReference>
<dbReference type="EMBL" id="MFKF01000377">
    <property type="protein sequence ID" value="OGG45419.1"/>
    <property type="molecule type" value="Genomic_DNA"/>
</dbReference>
<evidence type="ECO:0000313" key="2">
    <source>
        <dbReference type="Proteomes" id="UP000178606"/>
    </source>
</evidence>
<dbReference type="Proteomes" id="UP000178606">
    <property type="component" value="Unassembled WGS sequence"/>
</dbReference>
<evidence type="ECO:0008006" key="3">
    <source>
        <dbReference type="Google" id="ProtNLM"/>
    </source>
</evidence>
<dbReference type="InterPro" id="IPR009097">
    <property type="entry name" value="Cyclic_Pdiesterase"/>
</dbReference>
<dbReference type="AlphaFoldDB" id="A0A1F6C8E0"/>
<accession>A0A1F6C8E0</accession>
<dbReference type="Gene3D" id="3.90.1140.10">
    <property type="entry name" value="Cyclic phosphodiesterase"/>
    <property type="match status" value="1"/>
</dbReference>
<organism evidence="1 2">
    <name type="scientific">Handelsmanbacteria sp. (strain RIFCSPLOWO2_12_FULL_64_10)</name>
    <dbReference type="NCBI Taxonomy" id="1817868"/>
    <lineage>
        <taxon>Bacteria</taxon>
        <taxon>Candidatus Handelsmaniibacteriota</taxon>
    </lineage>
</organism>
<dbReference type="PANTHER" id="PTHR37474">
    <property type="entry name" value="RNA LIGASE/CYCLIC NUCLEOTIDE PHOSPHODIESTERASE"/>
    <property type="match status" value="1"/>
</dbReference>
<dbReference type="SUPFAM" id="SSF55144">
    <property type="entry name" value="LigT-like"/>
    <property type="match status" value="1"/>
</dbReference>
<gene>
    <name evidence="1" type="ORF">A3F84_06325</name>
</gene>
<proteinExistence type="predicted"/>
<dbReference type="Pfam" id="PF13563">
    <property type="entry name" value="2_5_RNA_ligase2"/>
    <property type="match status" value="1"/>
</dbReference>
<comment type="caution">
    <text evidence="1">The sequence shown here is derived from an EMBL/GenBank/DDBJ whole genome shotgun (WGS) entry which is preliminary data.</text>
</comment>
<protein>
    <recommendedName>
        <fullName evidence="3">2'-5' RNA ligase</fullName>
    </recommendedName>
</protein>
<sequence length="165" mass="18967">LWPPIQAIRQEHDRNARRWMPHITLIYPFRPRKEFESLIEPFSRLCEAAEPFEVALVEFRLFHHRQESFTLYLAPEPREALARLQATLNGAVPDCDDVTRHAGGFTPHLSVGQVRGRAPALSLQGALQAAWRPVSFAVREVSLIWRNDPPDDMFRVAHSVKLGRK</sequence>
<evidence type="ECO:0000313" key="1">
    <source>
        <dbReference type="EMBL" id="OGG45419.1"/>
    </source>
</evidence>